<dbReference type="RefSeq" id="WP_124154407.1">
    <property type="nucleotide sequence ID" value="NZ_CAWOLW010000168.1"/>
</dbReference>
<reference evidence="3 4" key="1">
    <citation type="journal article" date="2018" name="ACS Chem. Biol.">
        <title>Ketoreductase domain dysfunction expands chemodiversity: malyngamide biosynthesis in the cyanobacterium Okeania hirsuta.</title>
        <authorList>
            <person name="Moss N.A."/>
            <person name="Leao T."/>
            <person name="Rankin M."/>
            <person name="McCullough T.M."/>
            <person name="Qu P."/>
            <person name="Korobeynikov A."/>
            <person name="Smith J.L."/>
            <person name="Gerwick L."/>
            <person name="Gerwick W.H."/>
        </authorList>
    </citation>
    <scope>NUCLEOTIDE SEQUENCE [LARGE SCALE GENOMIC DNA]</scope>
    <source>
        <strain evidence="3 4">PAB10Feb10-1</strain>
    </source>
</reference>
<keyword evidence="2" id="KW-1133">Transmembrane helix</keyword>
<feature type="transmembrane region" description="Helical" evidence="2">
    <location>
        <begin position="21"/>
        <end position="41"/>
    </location>
</feature>
<keyword evidence="2" id="KW-0812">Transmembrane</keyword>
<evidence type="ECO:0000256" key="2">
    <source>
        <dbReference type="SAM" id="Phobius"/>
    </source>
</evidence>
<name>A0A3N6PZD0_9CYAN</name>
<feature type="compositionally biased region" description="Low complexity" evidence="1">
    <location>
        <begin position="268"/>
        <end position="282"/>
    </location>
</feature>
<accession>A0A3N6PZD0</accession>
<proteinExistence type="predicted"/>
<protein>
    <submittedName>
        <fullName evidence="3">Uncharacterized protein</fullName>
    </submittedName>
</protein>
<feature type="region of interest" description="Disordered" evidence="1">
    <location>
        <begin position="191"/>
        <end position="378"/>
    </location>
</feature>
<dbReference type="OrthoDB" id="459661at2"/>
<evidence type="ECO:0000313" key="3">
    <source>
        <dbReference type="EMBL" id="RQH49898.1"/>
    </source>
</evidence>
<feature type="region of interest" description="Disordered" evidence="1">
    <location>
        <begin position="136"/>
        <end position="156"/>
    </location>
</feature>
<evidence type="ECO:0000256" key="1">
    <source>
        <dbReference type="SAM" id="MobiDB-lite"/>
    </source>
</evidence>
<feature type="compositionally biased region" description="Low complexity" evidence="1">
    <location>
        <begin position="298"/>
        <end position="364"/>
    </location>
</feature>
<organism evidence="3 4">
    <name type="scientific">Okeania hirsuta</name>
    <dbReference type="NCBI Taxonomy" id="1458930"/>
    <lineage>
        <taxon>Bacteria</taxon>
        <taxon>Bacillati</taxon>
        <taxon>Cyanobacteriota</taxon>
        <taxon>Cyanophyceae</taxon>
        <taxon>Oscillatoriophycideae</taxon>
        <taxon>Oscillatoriales</taxon>
        <taxon>Microcoleaceae</taxon>
        <taxon>Okeania</taxon>
    </lineage>
</organism>
<dbReference type="AlphaFoldDB" id="A0A3N6PZD0"/>
<feature type="compositionally biased region" description="Low complexity" evidence="1">
    <location>
        <begin position="136"/>
        <end position="148"/>
    </location>
</feature>
<keyword evidence="2" id="KW-0472">Membrane</keyword>
<feature type="compositionally biased region" description="Polar residues" evidence="1">
    <location>
        <begin position="230"/>
        <end position="246"/>
    </location>
</feature>
<gene>
    <name evidence="3" type="ORF">D5R40_06905</name>
</gene>
<keyword evidence="4" id="KW-1185">Reference proteome</keyword>
<dbReference type="Proteomes" id="UP000269154">
    <property type="component" value="Unassembled WGS sequence"/>
</dbReference>
<dbReference type="EMBL" id="RCBY01000025">
    <property type="protein sequence ID" value="RQH49898.1"/>
    <property type="molecule type" value="Genomic_DNA"/>
</dbReference>
<sequence length="378" mass="42647">MSNPKKLPNSIRYFRGRFRHLTKPLVWGPIAVASLVLLFVWELTVHPEWLTVEDDYSVTSGNIIIDNLSPEEISIISDIDSSSVLVEDLKNYENLQFNSSVIPEKILLNRLKGESKNESEPPKNSKKLQENLTNLQPQTTTNNLPPQNKLDNSQLLTSPLLRSLNILDESDREEKKEKPANALQNALDDYQRSKNQSQASSNSQSQTNNFNLYPTEIKPRDIRPSPFPGISTSNSYQSPQNNNFNSPLPPININQPKPYYTDRSGTANQNNNPSNSPGSNYSLQRQPANPNLPPLPTVPNGLANNQNGVNGINNGRVSNYYSNQGYPQNQQQQYNYGVNPNQVNQNLPSNPSNNPFSRRNNSFNRGYGERWNNPFNNN</sequence>
<feature type="compositionally biased region" description="Low complexity" evidence="1">
    <location>
        <begin position="193"/>
        <end position="211"/>
    </location>
</feature>
<evidence type="ECO:0000313" key="4">
    <source>
        <dbReference type="Proteomes" id="UP000269154"/>
    </source>
</evidence>
<comment type="caution">
    <text evidence="3">The sequence shown here is derived from an EMBL/GenBank/DDBJ whole genome shotgun (WGS) entry which is preliminary data.</text>
</comment>